<proteinExistence type="predicted"/>
<reference evidence="3" key="1">
    <citation type="submission" date="2020-06" db="EMBL/GenBank/DDBJ databases">
        <authorList>
            <person name="Li T."/>
            <person name="Hu X."/>
            <person name="Zhang T."/>
            <person name="Song X."/>
            <person name="Zhang H."/>
            <person name="Dai N."/>
            <person name="Sheng W."/>
            <person name="Hou X."/>
            <person name="Wei L."/>
        </authorList>
    </citation>
    <scope>NUCLEOTIDE SEQUENCE</scope>
    <source>
        <strain evidence="3">G02</strain>
        <tissue evidence="3">Leaf</tissue>
    </source>
</reference>
<feature type="coiled-coil region" evidence="1">
    <location>
        <begin position="34"/>
        <end position="104"/>
    </location>
</feature>
<dbReference type="Gene3D" id="1.20.5.170">
    <property type="match status" value="1"/>
</dbReference>
<feature type="chain" id="PRO_5043822790" evidence="2">
    <location>
        <begin position="18"/>
        <end position="131"/>
    </location>
</feature>
<protein>
    <submittedName>
        <fullName evidence="3">Uncharacterized protein</fullName>
    </submittedName>
</protein>
<accession>A0AAW2U9I3</accession>
<dbReference type="AlphaFoldDB" id="A0AAW2U9I3"/>
<organism evidence="3">
    <name type="scientific">Sesamum radiatum</name>
    <name type="common">Black benniseed</name>
    <dbReference type="NCBI Taxonomy" id="300843"/>
    <lineage>
        <taxon>Eukaryota</taxon>
        <taxon>Viridiplantae</taxon>
        <taxon>Streptophyta</taxon>
        <taxon>Embryophyta</taxon>
        <taxon>Tracheophyta</taxon>
        <taxon>Spermatophyta</taxon>
        <taxon>Magnoliopsida</taxon>
        <taxon>eudicotyledons</taxon>
        <taxon>Gunneridae</taxon>
        <taxon>Pentapetalae</taxon>
        <taxon>asterids</taxon>
        <taxon>lamiids</taxon>
        <taxon>Lamiales</taxon>
        <taxon>Pedaliaceae</taxon>
        <taxon>Sesamum</taxon>
    </lineage>
</organism>
<name>A0AAW2U9I3_SESRA</name>
<evidence type="ECO:0000313" key="3">
    <source>
        <dbReference type="EMBL" id="KAL0413547.1"/>
    </source>
</evidence>
<gene>
    <name evidence="3" type="ORF">Sradi_1556400</name>
</gene>
<evidence type="ECO:0000256" key="2">
    <source>
        <dbReference type="SAM" id="SignalP"/>
    </source>
</evidence>
<sequence>MLFTEQFLFLGLASLKAFILRGESLSRASEGSNRYQREANVQSLEERVERMQGEIDDLKVAKKEAGARCQKAEKEVRRLQRKMKALQEEHAEELRAQADRVRKEFPDTEEGKNLLEACWASRLAEHKKSDA</sequence>
<keyword evidence="2" id="KW-0732">Signal</keyword>
<feature type="signal peptide" evidence="2">
    <location>
        <begin position="1"/>
        <end position="17"/>
    </location>
</feature>
<comment type="caution">
    <text evidence="3">The sequence shown here is derived from an EMBL/GenBank/DDBJ whole genome shotgun (WGS) entry which is preliminary data.</text>
</comment>
<dbReference type="EMBL" id="JACGWJ010000006">
    <property type="protein sequence ID" value="KAL0413547.1"/>
    <property type="molecule type" value="Genomic_DNA"/>
</dbReference>
<reference evidence="3" key="2">
    <citation type="journal article" date="2024" name="Plant">
        <title>Genomic evolution and insights into agronomic trait innovations of Sesamum species.</title>
        <authorList>
            <person name="Miao H."/>
            <person name="Wang L."/>
            <person name="Qu L."/>
            <person name="Liu H."/>
            <person name="Sun Y."/>
            <person name="Le M."/>
            <person name="Wang Q."/>
            <person name="Wei S."/>
            <person name="Zheng Y."/>
            <person name="Lin W."/>
            <person name="Duan Y."/>
            <person name="Cao H."/>
            <person name="Xiong S."/>
            <person name="Wang X."/>
            <person name="Wei L."/>
            <person name="Li C."/>
            <person name="Ma Q."/>
            <person name="Ju M."/>
            <person name="Zhao R."/>
            <person name="Li G."/>
            <person name="Mu C."/>
            <person name="Tian Q."/>
            <person name="Mei H."/>
            <person name="Zhang T."/>
            <person name="Gao T."/>
            <person name="Zhang H."/>
        </authorList>
    </citation>
    <scope>NUCLEOTIDE SEQUENCE</scope>
    <source>
        <strain evidence="3">G02</strain>
    </source>
</reference>
<keyword evidence="1" id="KW-0175">Coiled coil</keyword>
<evidence type="ECO:0000256" key="1">
    <source>
        <dbReference type="SAM" id="Coils"/>
    </source>
</evidence>